<dbReference type="Proteomes" id="UP000078200">
    <property type="component" value="Unassembled WGS sequence"/>
</dbReference>
<dbReference type="EnsemblMetazoa" id="GAUT036401-RA">
    <property type="protein sequence ID" value="GAUT036401-PA"/>
    <property type="gene ID" value="GAUT036401"/>
</dbReference>
<dbReference type="AlphaFoldDB" id="A0A1A9VGG5"/>
<sequence length="110" mass="12561">MAAWNAPINTLLPIISWFTSPNSQVHPNLVAVGFSKSPGSNSTTCTFINKLAVHFTIAEILCEIIKKFPLNSIYGDTSYATHFLYRNEPTDKWKEYFNYLDMSVAVFMRY</sequence>
<keyword evidence="2" id="KW-1185">Reference proteome</keyword>
<proteinExistence type="predicted"/>
<name>A0A1A9VGG5_GLOAU</name>
<dbReference type="VEuPathDB" id="VectorBase:GAUT036401"/>
<organism evidence="1 2">
    <name type="scientific">Glossina austeni</name>
    <name type="common">Savannah tsetse fly</name>
    <dbReference type="NCBI Taxonomy" id="7395"/>
    <lineage>
        <taxon>Eukaryota</taxon>
        <taxon>Metazoa</taxon>
        <taxon>Ecdysozoa</taxon>
        <taxon>Arthropoda</taxon>
        <taxon>Hexapoda</taxon>
        <taxon>Insecta</taxon>
        <taxon>Pterygota</taxon>
        <taxon>Neoptera</taxon>
        <taxon>Endopterygota</taxon>
        <taxon>Diptera</taxon>
        <taxon>Brachycera</taxon>
        <taxon>Muscomorpha</taxon>
        <taxon>Hippoboscoidea</taxon>
        <taxon>Glossinidae</taxon>
        <taxon>Glossina</taxon>
    </lineage>
</organism>
<protein>
    <submittedName>
        <fullName evidence="1">Uncharacterized protein</fullName>
    </submittedName>
</protein>
<evidence type="ECO:0000313" key="1">
    <source>
        <dbReference type="EnsemblMetazoa" id="GAUT036401-PA"/>
    </source>
</evidence>
<evidence type="ECO:0000313" key="2">
    <source>
        <dbReference type="Proteomes" id="UP000078200"/>
    </source>
</evidence>
<accession>A0A1A9VGG5</accession>
<reference evidence="1" key="1">
    <citation type="submission" date="2020-05" db="UniProtKB">
        <authorList>
            <consortium name="EnsemblMetazoa"/>
        </authorList>
    </citation>
    <scope>IDENTIFICATION</scope>
    <source>
        <strain evidence="1">TTRI</strain>
    </source>
</reference>